<dbReference type="GO" id="GO:0030170">
    <property type="term" value="F:pyridoxal phosphate binding"/>
    <property type="evidence" value="ECO:0007669"/>
    <property type="project" value="InterPro"/>
</dbReference>
<keyword evidence="14" id="KW-1185">Reference proteome</keyword>
<evidence type="ECO:0000313" key="14">
    <source>
        <dbReference type="Proteomes" id="UP000005850"/>
    </source>
</evidence>
<dbReference type="eggNOG" id="COG0115">
    <property type="taxonomic scope" value="Bacteria"/>
</dbReference>
<dbReference type="PROSITE" id="PS00770">
    <property type="entry name" value="AA_TRANSFER_CLASS_4"/>
    <property type="match status" value="1"/>
</dbReference>
<dbReference type="STRING" id="1042163.BRLA_c016040"/>
<dbReference type="PANTHER" id="PTHR42743">
    <property type="entry name" value="AMINO-ACID AMINOTRANSFERASE"/>
    <property type="match status" value="1"/>
</dbReference>
<dbReference type="AlphaFoldDB" id="A0A075R428"/>
<dbReference type="PANTHER" id="PTHR42743:SF10">
    <property type="entry name" value="D-ALANINE AMINOTRANSFERASE"/>
    <property type="match status" value="1"/>
</dbReference>
<dbReference type="GO" id="GO:0047810">
    <property type="term" value="F:D-alanine-2-oxoglutarate aminotransferase activity"/>
    <property type="evidence" value="ECO:0007669"/>
    <property type="project" value="UniProtKB-EC"/>
</dbReference>
<dbReference type="SUPFAM" id="SSF56752">
    <property type="entry name" value="D-aminoacid aminotransferase-like PLP-dependent enzymes"/>
    <property type="match status" value="1"/>
</dbReference>
<evidence type="ECO:0000256" key="4">
    <source>
        <dbReference type="ARBA" id="ARBA00012874"/>
    </source>
</evidence>
<dbReference type="GO" id="GO:0046394">
    <property type="term" value="P:carboxylic acid biosynthetic process"/>
    <property type="evidence" value="ECO:0007669"/>
    <property type="project" value="UniProtKB-ARBA"/>
</dbReference>
<comment type="cofactor">
    <cofactor evidence="1 11">
        <name>pyridoxal 5'-phosphate</name>
        <dbReference type="ChEBI" id="CHEBI:597326"/>
    </cofactor>
</comment>
<dbReference type="Pfam" id="PF01063">
    <property type="entry name" value="Aminotran_4"/>
    <property type="match status" value="1"/>
</dbReference>
<evidence type="ECO:0000256" key="3">
    <source>
        <dbReference type="ARBA" id="ARBA00011738"/>
    </source>
</evidence>
<dbReference type="InterPro" id="IPR018300">
    <property type="entry name" value="Aminotrans_IV_CS"/>
</dbReference>
<dbReference type="Proteomes" id="UP000005850">
    <property type="component" value="Chromosome"/>
</dbReference>
<evidence type="ECO:0000256" key="11">
    <source>
        <dbReference type="RuleBase" id="RU004516"/>
    </source>
</evidence>
<evidence type="ECO:0000256" key="12">
    <source>
        <dbReference type="RuleBase" id="RU004520"/>
    </source>
</evidence>
<evidence type="ECO:0000256" key="8">
    <source>
        <dbReference type="ARBA" id="ARBA00022898"/>
    </source>
</evidence>
<dbReference type="GO" id="GO:0008652">
    <property type="term" value="P:amino acid biosynthetic process"/>
    <property type="evidence" value="ECO:0007669"/>
    <property type="project" value="UniProtKB-ARBA"/>
</dbReference>
<dbReference type="EC" id="2.6.1.21" evidence="4 12"/>
<evidence type="ECO:0000256" key="9">
    <source>
        <dbReference type="ARBA" id="ARBA00047911"/>
    </source>
</evidence>
<evidence type="ECO:0000256" key="1">
    <source>
        <dbReference type="ARBA" id="ARBA00001933"/>
    </source>
</evidence>
<dbReference type="FunFam" id="3.20.10.10:FF:000002">
    <property type="entry name" value="D-alanine aminotransferase"/>
    <property type="match status" value="1"/>
</dbReference>
<dbReference type="GO" id="GO:0005829">
    <property type="term" value="C:cytosol"/>
    <property type="evidence" value="ECO:0007669"/>
    <property type="project" value="TreeGrafter"/>
</dbReference>
<dbReference type="CDD" id="cd01558">
    <property type="entry name" value="D-AAT_like"/>
    <property type="match status" value="1"/>
</dbReference>
<gene>
    <name evidence="13" type="ORF">BRLA_c016040</name>
</gene>
<evidence type="ECO:0000313" key="13">
    <source>
        <dbReference type="EMBL" id="AIG25928.1"/>
    </source>
</evidence>
<dbReference type="Gene3D" id="3.20.10.10">
    <property type="entry name" value="D-amino Acid Aminotransferase, subunit A, domain 2"/>
    <property type="match status" value="1"/>
</dbReference>
<evidence type="ECO:0000256" key="7">
    <source>
        <dbReference type="ARBA" id="ARBA00022679"/>
    </source>
</evidence>
<dbReference type="NCBIfam" id="TIGR01121">
    <property type="entry name" value="D_amino_aminoT"/>
    <property type="match status" value="1"/>
</dbReference>
<dbReference type="InterPro" id="IPR036038">
    <property type="entry name" value="Aminotransferase-like"/>
</dbReference>
<proteinExistence type="inferred from homology"/>
<keyword evidence="7 13" id="KW-0808">Transferase</keyword>
<evidence type="ECO:0000256" key="2">
    <source>
        <dbReference type="ARBA" id="ARBA00009320"/>
    </source>
</evidence>
<protein>
    <recommendedName>
        <fullName evidence="5 12">D-alanine aminotransferase</fullName>
        <ecNumber evidence="4 12">2.6.1.21</ecNumber>
    </recommendedName>
</protein>
<evidence type="ECO:0000256" key="6">
    <source>
        <dbReference type="ARBA" id="ARBA00022576"/>
    </source>
</evidence>
<dbReference type="InterPro" id="IPR043131">
    <property type="entry name" value="BCAT-like_N"/>
</dbReference>
<dbReference type="HOGENOM" id="CLU_020844_4_1_9"/>
<organism evidence="13 14">
    <name type="scientific">Brevibacillus laterosporus LMG 15441</name>
    <dbReference type="NCBI Taxonomy" id="1042163"/>
    <lineage>
        <taxon>Bacteria</taxon>
        <taxon>Bacillati</taxon>
        <taxon>Bacillota</taxon>
        <taxon>Bacilli</taxon>
        <taxon>Bacillales</taxon>
        <taxon>Paenibacillaceae</taxon>
        <taxon>Brevibacillus</taxon>
    </lineage>
</organism>
<accession>A0A075R428</accession>
<dbReference type="GO" id="GO:0046416">
    <property type="term" value="P:D-amino acid metabolic process"/>
    <property type="evidence" value="ECO:0007669"/>
    <property type="project" value="InterPro"/>
</dbReference>
<comment type="catalytic activity">
    <reaction evidence="9 12">
        <text>D-alanine + 2-oxoglutarate = D-glutamate + pyruvate</text>
        <dbReference type="Rhea" id="RHEA:15869"/>
        <dbReference type="ChEBI" id="CHEBI:15361"/>
        <dbReference type="ChEBI" id="CHEBI:16810"/>
        <dbReference type="ChEBI" id="CHEBI:29986"/>
        <dbReference type="ChEBI" id="CHEBI:57416"/>
        <dbReference type="EC" id="2.6.1.21"/>
    </reaction>
</comment>
<dbReference type="RefSeq" id="WP_003337977.1">
    <property type="nucleotide sequence ID" value="NZ_CP007806.1"/>
</dbReference>
<dbReference type="Gene3D" id="3.30.470.10">
    <property type="match status" value="1"/>
</dbReference>
<dbReference type="InterPro" id="IPR043132">
    <property type="entry name" value="BCAT-like_C"/>
</dbReference>
<keyword evidence="6 13" id="KW-0032">Aminotransferase</keyword>
<comment type="function">
    <text evidence="12">Acts on the D-isomers of alanine, leucine, aspartate, glutamate, aminobutyrate, norvaline and asparagine. The enzyme transfers an amino group from a substrate D-amino acid to the pyridoxal phosphate cofactor to form pyridoxamine and an alpha-keto acid in the first half-reaction.</text>
</comment>
<evidence type="ECO:0000256" key="10">
    <source>
        <dbReference type="RuleBase" id="RU004106"/>
    </source>
</evidence>
<keyword evidence="8 11" id="KW-0663">Pyridoxal phosphate</keyword>
<reference evidence="13 14" key="1">
    <citation type="journal article" date="2011" name="J. Bacteriol.">
        <title>Genome sequence of Brevibacillus laterosporus LMG 15441, a pathogen of invertebrates.</title>
        <authorList>
            <person name="Djukic M."/>
            <person name="Poehlein A."/>
            <person name="Thurmer A."/>
            <person name="Daniel R."/>
        </authorList>
    </citation>
    <scope>NUCLEOTIDE SEQUENCE [LARGE SCALE GENOMIC DNA]</scope>
    <source>
        <strain evidence="13 14">LMG 15441</strain>
    </source>
</reference>
<dbReference type="EMBL" id="CP007806">
    <property type="protein sequence ID" value="AIG25928.1"/>
    <property type="molecule type" value="Genomic_DNA"/>
</dbReference>
<sequence>MYYVDGVWYKPDEPAIFPEDRGYQFGDGIYEVVRIYNGRFYQWDEHMVRLERSAKELSLTIPTRTELTEIAHKVLRQYSLQFSEDAILYMQITRGVSERQFTFPSNTRPILTMYAVPKLRPIQQMQNGLRAGLVDDIRWLRCDIKSLNLLGATWAKQQATEQGVDEAILHRNGTITEATSANLFAVKDGKIHTHPATNLILHGITRRTVIQLAKTLGIPVVEEVFSVNFAQMADELFITGTTSEITPIIELQGTPVGDGKVGTIVRRLQEAFEQHIAIDRNSITK</sequence>
<dbReference type="KEGG" id="blr:BRLA_c016040"/>
<comment type="similarity">
    <text evidence="2 10">Belongs to the class-IV pyridoxal-phosphate-dependent aminotransferase family.</text>
</comment>
<dbReference type="InterPro" id="IPR005784">
    <property type="entry name" value="D_amino_transT"/>
</dbReference>
<evidence type="ECO:0000256" key="5">
    <source>
        <dbReference type="ARBA" id="ARBA00021779"/>
    </source>
</evidence>
<comment type="subunit">
    <text evidence="3">Homodimer.</text>
</comment>
<dbReference type="InterPro" id="IPR050571">
    <property type="entry name" value="Class-IV_PLP-Dep_Aminotrnsfr"/>
</dbReference>
<dbReference type="InterPro" id="IPR001544">
    <property type="entry name" value="Aminotrans_IV"/>
</dbReference>
<name>A0A075R428_BRELA</name>